<dbReference type="PANTHER" id="PTHR30288:SF0">
    <property type="entry name" value="FLAGELLAR HOOK-ASSOCIATED PROTEIN 2"/>
    <property type="match status" value="1"/>
</dbReference>
<comment type="similarity">
    <text evidence="1 5">Belongs to the FliD family.</text>
</comment>
<keyword evidence="8" id="KW-0969">Cilium</keyword>
<proteinExistence type="inferred from homology"/>
<evidence type="ECO:0000256" key="2">
    <source>
        <dbReference type="ARBA" id="ARBA00011255"/>
    </source>
</evidence>
<organism evidence="8 9">
    <name type="scientific">Photobacterium rosenbergii</name>
    <dbReference type="NCBI Taxonomy" id="294936"/>
    <lineage>
        <taxon>Bacteria</taxon>
        <taxon>Pseudomonadati</taxon>
        <taxon>Pseudomonadota</taxon>
        <taxon>Gammaproteobacteria</taxon>
        <taxon>Vibrionales</taxon>
        <taxon>Vibrionaceae</taxon>
        <taxon>Photobacterium</taxon>
    </lineage>
</organism>
<evidence type="ECO:0000256" key="3">
    <source>
        <dbReference type="ARBA" id="ARBA00023054"/>
    </source>
</evidence>
<name>A0ABU3ZLY9_9GAMM</name>
<comment type="subcellular location">
    <subcellularLocation>
        <location evidence="5">Secreted</location>
    </subcellularLocation>
    <subcellularLocation>
        <location evidence="5">Bacterial flagellum</location>
    </subcellularLocation>
</comment>
<evidence type="ECO:0000313" key="8">
    <source>
        <dbReference type="EMBL" id="MDV5171130.1"/>
    </source>
</evidence>
<evidence type="ECO:0000256" key="4">
    <source>
        <dbReference type="ARBA" id="ARBA00023143"/>
    </source>
</evidence>
<evidence type="ECO:0000259" key="7">
    <source>
        <dbReference type="Pfam" id="PF07195"/>
    </source>
</evidence>
<feature type="domain" description="Flagellar hook-associated protein 2 N-terminal" evidence="6">
    <location>
        <begin position="11"/>
        <end position="108"/>
    </location>
</feature>
<dbReference type="Pfam" id="PF07196">
    <property type="entry name" value="Flagellin_IN"/>
    <property type="match status" value="1"/>
</dbReference>
<evidence type="ECO:0000256" key="5">
    <source>
        <dbReference type="RuleBase" id="RU362066"/>
    </source>
</evidence>
<dbReference type="RefSeq" id="WP_317523956.1">
    <property type="nucleotide sequence ID" value="NZ_JAWJZI010000010.1"/>
</dbReference>
<protein>
    <recommendedName>
        <fullName evidence="5">Flagellar hook-associated protein 2</fullName>
        <shortName evidence="5">HAP2</shortName>
    </recommendedName>
    <alternativeName>
        <fullName evidence="5">Flagellar cap protein</fullName>
    </alternativeName>
</protein>
<reference evidence="8 9" key="1">
    <citation type="submission" date="2023-10" db="EMBL/GenBank/DDBJ databases">
        <title>Marine bacteria isolated from horseshoe crab.</title>
        <authorList>
            <person name="Cheng T.H."/>
        </authorList>
    </citation>
    <scope>NUCLEOTIDE SEQUENCE [LARGE SCALE GENOMIC DNA]</scope>
    <source>
        <strain evidence="8 9">HSC6</strain>
    </source>
</reference>
<comment type="function">
    <text evidence="5">Required for morphogenesis and for the elongation of the flagellar filament by facilitating polymerization of the flagellin monomers at the tip of growing filament. Forms a capping structure, which prevents flagellin subunits (transported through the central channel of the flagellum) from leaking out without polymerization at the distal end.</text>
</comment>
<keyword evidence="8" id="KW-0282">Flagellum</keyword>
<dbReference type="InterPro" id="IPR010810">
    <property type="entry name" value="Flagellin_hook_IN_motif"/>
</dbReference>
<keyword evidence="8" id="KW-0966">Cell projection</keyword>
<dbReference type="Pfam" id="PF07195">
    <property type="entry name" value="FliD_C"/>
    <property type="match status" value="1"/>
</dbReference>
<keyword evidence="5" id="KW-0964">Secreted</keyword>
<keyword evidence="4 5" id="KW-0975">Bacterial flagellum</keyword>
<dbReference type="EMBL" id="JAWJZI010000010">
    <property type="protein sequence ID" value="MDV5171130.1"/>
    <property type="molecule type" value="Genomic_DNA"/>
</dbReference>
<feature type="domain" description="Flagellar hook-associated protein 2 C-terminal" evidence="7">
    <location>
        <begin position="223"/>
        <end position="457"/>
    </location>
</feature>
<dbReference type="PANTHER" id="PTHR30288">
    <property type="entry name" value="FLAGELLAR CAP/ASSEMBLY PROTEIN FLID"/>
    <property type="match status" value="1"/>
</dbReference>
<comment type="caution">
    <text evidence="8">The sequence shown here is derived from an EMBL/GenBank/DDBJ whole genome shotgun (WGS) entry which is preliminary data.</text>
</comment>
<dbReference type="Proteomes" id="UP001186452">
    <property type="component" value="Unassembled WGS sequence"/>
</dbReference>
<evidence type="ECO:0000256" key="1">
    <source>
        <dbReference type="ARBA" id="ARBA00009764"/>
    </source>
</evidence>
<dbReference type="InterPro" id="IPR003481">
    <property type="entry name" value="FliD_N"/>
</dbReference>
<dbReference type="Pfam" id="PF02465">
    <property type="entry name" value="FliD_N"/>
    <property type="match status" value="1"/>
</dbReference>
<evidence type="ECO:0000313" key="9">
    <source>
        <dbReference type="Proteomes" id="UP001186452"/>
    </source>
</evidence>
<keyword evidence="3" id="KW-0175">Coiled coil</keyword>
<keyword evidence="9" id="KW-1185">Reference proteome</keyword>
<sequence length="468" mass="50557">MAGLSVGGLGSGLDVAGMTQQLVAAERTPKEIRITNEKSKVDASLSAYGLVKSSASSLQDMFESFDEDEVFSSKDASSSESSYLGVTVESNAQNGRYSVEVKQLAETHKVASDSLTADPDSSLGSGDLVIGVGSNTMTISIAANKSSLKDVVQAINDADDNPGITATIITDDTGAKLIFSSTKTGEENKISIDASGATGDLGDLDFDPDNITGNPNMQEMQEAKDAVIVIDGFSTVTNSTNTFTDAIEGVTLDAKKITGTYGTGNDTDDIEVKNAIIEIENDTDKPKSAIDSFVEAYNSLFEMVDSQSKYNVEEESGGPLVGDSVSRSLLSQLRNLLNEPVEVNRKSYLLSEFGVTTDRYGKLEVDDDILEEQLDNNFVNFGRFFNGDEGFLKKADDLLDSFVGREGTITSREDSLKEQQSRLDDDLATLDERMKAYEERMYKQLSAMDAAIYKMNNELSTMMSMLVF</sequence>
<dbReference type="InterPro" id="IPR010809">
    <property type="entry name" value="FliD_C"/>
</dbReference>
<comment type="subunit">
    <text evidence="2 5">Homopentamer.</text>
</comment>
<evidence type="ECO:0000259" key="6">
    <source>
        <dbReference type="Pfam" id="PF02465"/>
    </source>
</evidence>
<accession>A0ABU3ZLY9</accession>
<dbReference type="InterPro" id="IPR040026">
    <property type="entry name" value="FliD"/>
</dbReference>
<gene>
    <name evidence="8" type="primary">fliD</name>
    <name evidence="8" type="ORF">R2X38_19205</name>
</gene>